<dbReference type="InterPro" id="IPR003661">
    <property type="entry name" value="HisK_dim/P_dom"/>
</dbReference>
<dbReference type="InterPro" id="IPR004358">
    <property type="entry name" value="Sig_transdc_His_kin-like_C"/>
</dbReference>
<dbReference type="InterPro" id="IPR035965">
    <property type="entry name" value="PAS-like_dom_sf"/>
</dbReference>
<dbReference type="InterPro" id="IPR011006">
    <property type="entry name" value="CheY-like_superfamily"/>
</dbReference>
<dbReference type="SUPFAM" id="SSF52172">
    <property type="entry name" value="CheY-like"/>
    <property type="match status" value="1"/>
</dbReference>
<dbReference type="InterPro" id="IPR008207">
    <property type="entry name" value="Sig_transdc_His_kin_Hpt_dom"/>
</dbReference>
<comment type="caution">
    <text evidence="11">The sequence shown here is derived from an EMBL/GenBank/DDBJ whole genome shotgun (WGS) entry which is preliminary data.</text>
</comment>
<dbReference type="Pfam" id="PF00512">
    <property type="entry name" value="HisKA"/>
    <property type="match status" value="1"/>
</dbReference>
<keyword evidence="6" id="KW-1133">Transmembrane helix</keyword>
<dbReference type="InterPro" id="IPR036890">
    <property type="entry name" value="HATPase_C_sf"/>
</dbReference>
<feature type="domain" description="MHYT" evidence="10">
    <location>
        <begin position="21"/>
        <end position="215"/>
    </location>
</feature>
<dbReference type="PROSITE" id="PS50112">
    <property type="entry name" value="PAS"/>
    <property type="match status" value="1"/>
</dbReference>
<dbReference type="Gene3D" id="3.30.450.20">
    <property type="entry name" value="PAS domain"/>
    <property type="match status" value="1"/>
</dbReference>
<dbReference type="InterPro" id="IPR036097">
    <property type="entry name" value="HisK_dim/P_sf"/>
</dbReference>
<keyword evidence="4" id="KW-0902">Two-component regulatory system</keyword>
<dbReference type="Pfam" id="PF00989">
    <property type="entry name" value="PAS"/>
    <property type="match status" value="1"/>
</dbReference>
<evidence type="ECO:0000256" key="2">
    <source>
        <dbReference type="ARBA" id="ARBA00012438"/>
    </source>
</evidence>
<evidence type="ECO:0000256" key="1">
    <source>
        <dbReference type="ARBA" id="ARBA00000085"/>
    </source>
</evidence>
<dbReference type="EMBL" id="JBHSDY010000003">
    <property type="protein sequence ID" value="MFC4297463.1"/>
    <property type="molecule type" value="Genomic_DNA"/>
</dbReference>
<dbReference type="InterPro" id="IPR036641">
    <property type="entry name" value="HPT_dom_sf"/>
</dbReference>
<dbReference type="InterPro" id="IPR005330">
    <property type="entry name" value="MHYT_dom"/>
</dbReference>
<feature type="transmembrane region" description="Helical" evidence="6">
    <location>
        <begin position="156"/>
        <end position="178"/>
    </location>
</feature>
<dbReference type="InterPro" id="IPR003594">
    <property type="entry name" value="HATPase_dom"/>
</dbReference>
<dbReference type="Pfam" id="PF03707">
    <property type="entry name" value="MHYT"/>
    <property type="match status" value="3"/>
</dbReference>
<sequence>MTLADFFVTGTESGELIQGTWQPGLVLLSVAVPIFLSMMALQTSHIARSTRSHFYRHVAIGTGAVALGGGIWTMHFIGMMAFHLPVPMVYRTDITLVSLLPGLVASWTALWMLTQREPTGWPLVLGGGVVGAGIGTMHYTGMAAMDTPLEMRYDPLLFGLSIVVAVVLAMLALWIRFGLRRTPLSRRARFMLSGVIMGVAIAGMHYTGMAAARFYGVLSATHTEHGVWLGTSWASLGLASISLTVAVLVTSLNGLIRTRELYREVGESQSRLQGILDTAVDAIITIDGFGIVQEFSHSAERLFGYQAGEVIGHNIKMLMPDPYHSEHDGYLKRYRETGVPHIIGQGREVIGRRKDGSLVPVRLAVGRVPMPNQEQLFVGMLTDISDKQAMEASLRETAERAEQAAAAKGHFLANMSHEIRTPMNSIIGFTDLLLQTDLAPAQRGHLNTIRQSSRNLLRLLNDILDTSKMDSGRLELENRDFSLKALAMQIESSLRLGAHARGLRLTTQYADDMPEYFKGDTLRLLQVLTNLVGNAIKFTETGGVDVLFSREGGVVHVQVRDTGIGMSPAQARAIFDPFTQADASISRRFGGTGLGTTIARQLVEAMKGRVEVESEPGRGSTFHVWLPLELGEALDEPQSSGEAPQLPPLRVLIADDVEQNLELLTLVLQSGGHAVEAARDGEQAVELFLAGSFDVVLMDVHMPRVDGLQATRLIRQHERTQGLGSTPVIALTASVMANDRREARQAGMSGFAVKPLDIPRLYEEIARVLEGRPEAAGGPMAAGRAAVAAIDWDRGVALWGDRTRLADRILAFLDEAPDKYPLPDLGEDADLEALLFSLHGLRGASGNLALMALSQQAGELEDLGRSSGPLASVLGRLPHLRALMGAARQEAKMALRNAAAAPGAVSAAEPAGAAGGQAPQSVSDAGLEAAVATLRAVLAGNELDDAALDVVCAGLAERGGRAQAQALRTAIDAFEFERAGELLESIPAETVLRAGQPH</sequence>
<feature type="transmembrane region" description="Helical" evidence="6">
    <location>
        <begin position="120"/>
        <end position="144"/>
    </location>
</feature>
<comment type="catalytic activity">
    <reaction evidence="1">
        <text>ATP + protein L-histidine = ADP + protein N-phospho-L-histidine.</text>
        <dbReference type="EC" id="2.7.13.3"/>
    </reaction>
</comment>
<dbReference type="Pfam" id="PF02518">
    <property type="entry name" value="HATPase_c"/>
    <property type="match status" value="1"/>
</dbReference>
<dbReference type="SUPFAM" id="SSF47384">
    <property type="entry name" value="Homodimeric domain of signal transducing histidine kinase"/>
    <property type="match status" value="1"/>
</dbReference>
<feature type="modified residue" description="4-aspartylphosphate" evidence="5">
    <location>
        <position position="699"/>
    </location>
</feature>
<feature type="transmembrane region" description="Helical" evidence="6">
    <location>
        <begin position="20"/>
        <end position="41"/>
    </location>
</feature>
<dbReference type="PRINTS" id="PR00344">
    <property type="entry name" value="BCTRLSENSOR"/>
</dbReference>
<dbReference type="PROSITE" id="PS50110">
    <property type="entry name" value="RESPONSE_REGULATORY"/>
    <property type="match status" value="1"/>
</dbReference>
<dbReference type="CDD" id="cd17546">
    <property type="entry name" value="REC_hyHK_CKI1_RcsC-like"/>
    <property type="match status" value="1"/>
</dbReference>
<dbReference type="PROSITE" id="PS50109">
    <property type="entry name" value="HIS_KIN"/>
    <property type="match status" value="1"/>
</dbReference>
<dbReference type="Proteomes" id="UP001595756">
    <property type="component" value="Unassembled WGS sequence"/>
</dbReference>
<feature type="transmembrane region" description="Helical" evidence="6">
    <location>
        <begin position="190"/>
        <end position="212"/>
    </location>
</feature>
<dbReference type="Pfam" id="PF00072">
    <property type="entry name" value="Response_reg"/>
    <property type="match status" value="1"/>
</dbReference>
<name>A0ABV8RW70_9BURK</name>
<dbReference type="InterPro" id="IPR005467">
    <property type="entry name" value="His_kinase_dom"/>
</dbReference>
<feature type="domain" description="Response regulatory" evidence="8">
    <location>
        <begin position="650"/>
        <end position="769"/>
    </location>
</feature>
<evidence type="ECO:0000256" key="6">
    <source>
        <dbReference type="PROSITE-ProRule" id="PRU00244"/>
    </source>
</evidence>
<dbReference type="RefSeq" id="WP_376812029.1">
    <property type="nucleotide sequence ID" value="NZ_JBHSDY010000003.1"/>
</dbReference>
<keyword evidence="6" id="KW-0812">Transmembrane</keyword>
<evidence type="ECO:0000259" key="7">
    <source>
        <dbReference type="PROSITE" id="PS50109"/>
    </source>
</evidence>
<proteinExistence type="predicted"/>
<dbReference type="EC" id="2.7.13.3" evidence="2"/>
<evidence type="ECO:0000259" key="10">
    <source>
        <dbReference type="PROSITE" id="PS50924"/>
    </source>
</evidence>
<evidence type="ECO:0000313" key="12">
    <source>
        <dbReference type="Proteomes" id="UP001595756"/>
    </source>
</evidence>
<feature type="transmembrane region" description="Helical" evidence="6">
    <location>
        <begin position="53"/>
        <end position="74"/>
    </location>
</feature>
<evidence type="ECO:0000256" key="4">
    <source>
        <dbReference type="ARBA" id="ARBA00023012"/>
    </source>
</evidence>
<evidence type="ECO:0000256" key="5">
    <source>
        <dbReference type="PROSITE-ProRule" id="PRU00169"/>
    </source>
</evidence>
<feature type="domain" description="Histidine kinase" evidence="7">
    <location>
        <begin position="414"/>
        <end position="630"/>
    </location>
</feature>
<reference evidence="12" key="1">
    <citation type="journal article" date="2019" name="Int. J. Syst. Evol. Microbiol.">
        <title>The Global Catalogue of Microorganisms (GCM) 10K type strain sequencing project: providing services to taxonomists for standard genome sequencing and annotation.</title>
        <authorList>
            <consortium name="The Broad Institute Genomics Platform"/>
            <consortium name="The Broad Institute Genome Sequencing Center for Infectious Disease"/>
            <person name="Wu L."/>
            <person name="Ma J."/>
        </authorList>
    </citation>
    <scope>NUCLEOTIDE SEQUENCE [LARGE SCALE GENOMIC DNA]</scope>
    <source>
        <strain evidence="12">CGMCC 1.19029</strain>
    </source>
</reference>
<dbReference type="CDD" id="cd00082">
    <property type="entry name" value="HisKA"/>
    <property type="match status" value="1"/>
</dbReference>
<gene>
    <name evidence="11" type="ORF">ACFO0J_05345</name>
</gene>
<dbReference type="NCBIfam" id="TIGR00229">
    <property type="entry name" value="sensory_box"/>
    <property type="match status" value="1"/>
</dbReference>
<organism evidence="11 12">
    <name type="scientific">Castellaniella hirudinis</name>
    <dbReference type="NCBI Taxonomy" id="1144617"/>
    <lineage>
        <taxon>Bacteria</taxon>
        <taxon>Pseudomonadati</taxon>
        <taxon>Pseudomonadota</taxon>
        <taxon>Betaproteobacteria</taxon>
        <taxon>Burkholderiales</taxon>
        <taxon>Alcaligenaceae</taxon>
        <taxon>Castellaniella</taxon>
    </lineage>
</organism>
<accession>A0ABV8RW70</accession>
<dbReference type="PANTHER" id="PTHR45339:SF3">
    <property type="entry name" value="HISTIDINE KINASE"/>
    <property type="match status" value="1"/>
</dbReference>
<dbReference type="PROSITE" id="PS50924">
    <property type="entry name" value="MHYT"/>
    <property type="match status" value="1"/>
</dbReference>
<dbReference type="CDD" id="cd16922">
    <property type="entry name" value="HATPase_EvgS-ArcB-TorS-like"/>
    <property type="match status" value="1"/>
</dbReference>
<dbReference type="SUPFAM" id="SSF55874">
    <property type="entry name" value="ATPase domain of HSP90 chaperone/DNA topoisomerase II/histidine kinase"/>
    <property type="match status" value="1"/>
</dbReference>
<dbReference type="PANTHER" id="PTHR45339">
    <property type="entry name" value="HYBRID SIGNAL TRANSDUCTION HISTIDINE KINASE J"/>
    <property type="match status" value="1"/>
</dbReference>
<dbReference type="CDD" id="cd00130">
    <property type="entry name" value="PAS"/>
    <property type="match status" value="1"/>
</dbReference>
<evidence type="ECO:0000259" key="8">
    <source>
        <dbReference type="PROSITE" id="PS50110"/>
    </source>
</evidence>
<dbReference type="Pfam" id="PF01627">
    <property type="entry name" value="Hpt"/>
    <property type="match status" value="1"/>
</dbReference>
<feature type="domain" description="PAS" evidence="9">
    <location>
        <begin position="268"/>
        <end position="321"/>
    </location>
</feature>
<dbReference type="SMART" id="SM00448">
    <property type="entry name" value="REC"/>
    <property type="match status" value="1"/>
</dbReference>
<dbReference type="SMART" id="SM00388">
    <property type="entry name" value="HisKA"/>
    <property type="match status" value="1"/>
</dbReference>
<dbReference type="InterPro" id="IPR001789">
    <property type="entry name" value="Sig_transdc_resp-reg_receiver"/>
</dbReference>
<dbReference type="SMART" id="SM00091">
    <property type="entry name" value="PAS"/>
    <property type="match status" value="1"/>
</dbReference>
<dbReference type="SUPFAM" id="SSF55785">
    <property type="entry name" value="PYP-like sensor domain (PAS domain)"/>
    <property type="match status" value="1"/>
</dbReference>
<evidence type="ECO:0000256" key="3">
    <source>
        <dbReference type="ARBA" id="ARBA00022553"/>
    </source>
</evidence>
<evidence type="ECO:0000313" key="11">
    <source>
        <dbReference type="EMBL" id="MFC4297463.1"/>
    </source>
</evidence>
<dbReference type="SMART" id="SM00387">
    <property type="entry name" value="HATPase_c"/>
    <property type="match status" value="1"/>
</dbReference>
<dbReference type="InterPro" id="IPR013767">
    <property type="entry name" value="PAS_fold"/>
</dbReference>
<evidence type="ECO:0000259" key="9">
    <source>
        <dbReference type="PROSITE" id="PS50112"/>
    </source>
</evidence>
<dbReference type="Gene3D" id="1.20.120.160">
    <property type="entry name" value="HPT domain"/>
    <property type="match status" value="1"/>
</dbReference>
<dbReference type="SUPFAM" id="SSF47226">
    <property type="entry name" value="Histidine-containing phosphotransfer domain, HPT domain"/>
    <property type="match status" value="1"/>
</dbReference>
<dbReference type="InterPro" id="IPR000014">
    <property type="entry name" value="PAS"/>
</dbReference>
<dbReference type="Gene3D" id="3.40.50.2300">
    <property type="match status" value="1"/>
</dbReference>
<feature type="transmembrane region" description="Helical" evidence="6">
    <location>
        <begin position="94"/>
        <end position="113"/>
    </location>
</feature>
<keyword evidence="12" id="KW-1185">Reference proteome</keyword>
<protein>
    <recommendedName>
        <fullName evidence="2">histidine kinase</fullName>
        <ecNumber evidence="2">2.7.13.3</ecNumber>
    </recommendedName>
</protein>
<keyword evidence="3 5" id="KW-0597">Phosphoprotein</keyword>
<dbReference type="Gene3D" id="1.10.287.130">
    <property type="match status" value="1"/>
</dbReference>
<dbReference type="Gene3D" id="3.30.565.10">
    <property type="entry name" value="Histidine kinase-like ATPase, C-terminal domain"/>
    <property type="match status" value="1"/>
</dbReference>
<keyword evidence="6" id="KW-0472">Membrane</keyword>